<evidence type="ECO:0000313" key="1">
    <source>
        <dbReference type="EMBL" id="VDO96994.1"/>
    </source>
</evidence>
<dbReference type="Proteomes" id="UP000270296">
    <property type="component" value="Unassembled WGS sequence"/>
</dbReference>
<dbReference type="AlphaFoldDB" id="A0A183IF50"/>
<proteinExistence type="predicted"/>
<dbReference type="WBParaSite" id="SBAD_0000234901-mRNA-1">
    <property type="protein sequence ID" value="SBAD_0000234901-mRNA-1"/>
    <property type="gene ID" value="SBAD_0000234901"/>
</dbReference>
<sequence length="119" mass="13172">MSKPSGSSLGAAYSRLPPNAADINGLTCRLEISKDLHGRHERYSWQLKEAAFMKWLGSKEPSARVRYVDTVKAAAVAKAKADPWEKFGEVLESNFSRQIKYSGRPSAVSEVKRLTVSES</sequence>
<evidence type="ECO:0000313" key="3">
    <source>
        <dbReference type="WBParaSite" id="SBAD_0000234901-mRNA-1"/>
    </source>
</evidence>
<evidence type="ECO:0000313" key="2">
    <source>
        <dbReference type="Proteomes" id="UP000270296"/>
    </source>
</evidence>
<gene>
    <name evidence="1" type="ORF">SBAD_LOCUS2244</name>
</gene>
<accession>A0A183IF50</accession>
<keyword evidence="2" id="KW-1185">Reference proteome</keyword>
<dbReference type="EMBL" id="UZAM01007142">
    <property type="protein sequence ID" value="VDO96994.1"/>
    <property type="molecule type" value="Genomic_DNA"/>
</dbReference>
<protein>
    <submittedName>
        <fullName evidence="3">ACB domain-containing protein</fullName>
    </submittedName>
</protein>
<reference evidence="1 2" key="2">
    <citation type="submission" date="2018-11" db="EMBL/GenBank/DDBJ databases">
        <authorList>
            <consortium name="Pathogen Informatics"/>
        </authorList>
    </citation>
    <scope>NUCLEOTIDE SEQUENCE [LARGE SCALE GENOMIC DNA]</scope>
</reference>
<reference evidence="3" key="1">
    <citation type="submission" date="2016-06" db="UniProtKB">
        <authorList>
            <consortium name="WormBaseParasite"/>
        </authorList>
    </citation>
    <scope>IDENTIFICATION</scope>
</reference>
<organism evidence="3">
    <name type="scientific">Soboliphyme baturini</name>
    <dbReference type="NCBI Taxonomy" id="241478"/>
    <lineage>
        <taxon>Eukaryota</taxon>
        <taxon>Metazoa</taxon>
        <taxon>Ecdysozoa</taxon>
        <taxon>Nematoda</taxon>
        <taxon>Enoplea</taxon>
        <taxon>Dorylaimia</taxon>
        <taxon>Dioctophymatida</taxon>
        <taxon>Dioctophymatoidea</taxon>
        <taxon>Soboliphymatidae</taxon>
        <taxon>Soboliphyme</taxon>
    </lineage>
</organism>
<name>A0A183IF50_9BILA</name>